<keyword evidence="1" id="KW-1133">Transmembrane helix</keyword>
<evidence type="ECO:0000259" key="2">
    <source>
        <dbReference type="Pfam" id="PF00892"/>
    </source>
</evidence>
<dbReference type="SUPFAM" id="SSF103481">
    <property type="entry name" value="Multidrug resistance efflux transporter EmrE"/>
    <property type="match status" value="2"/>
</dbReference>
<dbReference type="AlphaFoldDB" id="F9SM43"/>
<dbReference type="GO" id="GO:0016020">
    <property type="term" value="C:membrane"/>
    <property type="evidence" value="ECO:0007669"/>
    <property type="project" value="InterPro"/>
</dbReference>
<comment type="caution">
    <text evidence="3">The sequence shown here is derived from an EMBL/GenBank/DDBJ whole genome shotgun (WGS) entry which is preliminary data.</text>
</comment>
<evidence type="ECO:0000256" key="1">
    <source>
        <dbReference type="SAM" id="Phobius"/>
    </source>
</evidence>
<reference evidence="3 4" key="1">
    <citation type="journal article" date="2012" name="Int. J. Syst. Evol. Microbiol.">
        <title>Vibrio caribbeanicus sp. nov., isolated from the marine sponge Scleritoderma cyanea.</title>
        <authorList>
            <person name="Hoffmann M."/>
            <person name="Monday S.R."/>
            <person name="Allard M.W."/>
            <person name="Strain E.A."/>
            <person name="Whittaker P."/>
            <person name="Naum M."/>
            <person name="McCarthy P.J."/>
            <person name="Lopez J.V."/>
            <person name="Fischer M."/>
            <person name="Brown E.W."/>
        </authorList>
    </citation>
    <scope>NUCLEOTIDE SEQUENCE [LARGE SCALE GENOMIC DNA]</scope>
    <source>
        <strain evidence="4">CIP 102891 / ATCC 33934</strain>
    </source>
</reference>
<keyword evidence="1" id="KW-0812">Transmembrane</keyword>
<dbReference type="Pfam" id="PF00892">
    <property type="entry name" value="EamA"/>
    <property type="match status" value="1"/>
</dbReference>
<evidence type="ECO:0000313" key="3">
    <source>
        <dbReference type="EMBL" id="EGU54214.1"/>
    </source>
</evidence>
<feature type="transmembrane region" description="Helical" evidence="1">
    <location>
        <begin position="218"/>
        <end position="238"/>
    </location>
</feature>
<dbReference type="InterPro" id="IPR000620">
    <property type="entry name" value="EamA_dom"/>
</dbReference>
<dbReference type="PATRIC" id="fig|675816.5.peg.295"/>
<feature type="domain" description="EamA" evidence="2">
    <location>
        <begin position="152"/>
        <end position="290"/>
    </location>
</feature>
<feature type="transmembrane region" description="Helical" evidence="1">
    <location>
        <begin position="275"/>
        <end position="295"/>
    </location>
</feature>
<proteinExistence type="predicted"/>
<dbReference type="eggNOG" id="COG0697">
    <property type="taxonomic scope" value="Bacteria"/>
</dbReference>
<dbReference type="InterPro" id="IPR037185">
    <property type="entry name" value="EmrE-like"/>
</dbReference>
<feature type="transmembrane region" description="Helical" evidence="1">
    <location>
        <begin position="149"/>
        <end position="166"/>
    </location>
</feature>
<organism evidence="3 4">
    <name type="scientific">Vibrio orientalis CIP 102891 = ATCC 33934</name>
    <dbReference type="NCBI Taxonomy" id="675816"/>
    <lineage>
        <taxon>Bacteria</taxon>
        <taxon>Pseudomonadati</taxon>
        <taxon>Pseudomonadota</taxon>
        <taxon>Gammaproteobacteria</taxon>
        <taxon>Vibrionales</taxon>
        <taxon>Vibrionaceae</taxon>
        <taxon>Vibrio</taxon>
        <taxon>Vibrio oreintalis group</taxon>
    </lineage>
</organism>
<dbReference type="Proteomes" id="UP000002817">
    <property type="component" value="Unassembled WGS sequence"/>
</dbReference>
<feature type="transmembrane region" description="Helical" evidence="1">
    <location>
        <begin position="96"/>
        <end position="115"/>
    </location>
</feature>
<feature type="transmembrane region" description="Helical" evidence="1">
    <location>
        <begin position="37"/>
        <end position="54"/>
    </location>
</feature>
<evidence type="ECO:0000313" key="4">
    <source>
        <dbReference type="Proteomes" id="UP000002817"/>
    </source>
</evidence>
<feature type="transmembrane region" description="Helical" evidence="1">
    <location>
        <begin position="250"/>
        <end position="269"/>
    </location>
</feature>
<keyword evidence="1" id="KW-0472">Membrane</keyword>
<feature type="transmembrane region" description="Helical" evidence="1">
    <location>
        <begin position="178"/>
        <end position="198"/>
    </location>
</feature>
<name>F9SM43_VIBOR</name>
<feature type="transmembrane region" description="Helical" evidence="1">
    <location>
        <begin position="124"/>
        <end position="143"/>
    </location>
</feature>
<sequence>MIMISGYLAMATTLLLWSGFFLSLRSGAQSELLTSDIAFTRFVIPCLVLLPIVIKSRSIIAAVPKRYLLGMFIGSGLPYLFVAGTGMSFAPVADGSALIPGTLPLFVSGIAIMLFKQPLSAHRIFGLSLVIIGIGTFLSHSITNPSPQLLQGHLLFLTGSAMWAVFTICARVSNLNPLVTSGLVSLMSLCSLLLLTVTGALDSHLLATKPSSWPLQELLGHTLLQGVGAGLIAAFTYLHAISVLGAERTAAFGAATPAIATLLAMPIFSEQPSSTVWLALGLISVGSVIASNIFMKQDRSLQYQPPSFEK</sequence>
<accession>F9SM43</accession>
<gene>
    <name evidence="3" type="ORF">VIOR3934_20345</name>
</gene>
<feature type="transmembrane region" description="Helical" evidence="1">
    <location>
        <begin position="66"/>
        <end position="90"/>
    </location>
</feature>
<dbReference type="EMBL" id="AFWH01000001">
    <property type="protein sequence ID" value="EGU54214.1"/>
    <property type="molecule type" value="Genomic_DNA"/>
</dbReference>
<protein>
    <submittedName>
        <fullName evidence="3">Drug/metabolite transporter superfamily permease</fullName>
    </submittedName>
</protein>
<dbReference type="STRING" id="675816.VIA_001401"/>